<dbReference type="Gene3D" id="3.40.1440.10">
    <property type="entry name" value="GIY-YIG endonuclease"/>
    <property type="match status" value="1"/>
</dbReference>
<dbReference type="GO" id="GO:0003677">
    <property type="term" value="F:DNA binding"/>
    <property type="evidence" value="ECO:0007669"/>
    <property type="project" value="InterPro"/>
</dbReference>
<dbReference type="InterPro" id="IPR000305">
    <property type="entry name" value="GIY-YIG_endonuc"/>
</dbReference>
<accession>A0A927GDK0</accession>
<comment type="caution">
    <text evidence="3">The sequence shown here is derived from an EMBL/GenBank/DDBJ whole genome shotgun (WGS) entry which is preliminary data.</text>
</comment>
<feature type="domain" description="GIY-YIG" evidence="2">
    <location>
        <begin position="7"/>
        <end position="94"/>
    </location>
</feature>
<evidence type="ECO:0000259" key="2">
    <source>
        <dbReference type="PROSITE" id="PS50164"/>
    </source>
</evidence>
<dbReference type="InterPro" id="IPR035901">
    <property type="entry name" value="GIY-YIG_endonuc_sf"/>
</dbReference>
<dbReference type="Gene3D" id="1.10.10.10">
    <property type="entry name" value="Winged helix-like DNA-binding domain superfamily/Winged helix DNA-binding domain"/>
    <property type="match status" value="1"/>
</dbReference>
<evidence type="ECO:0000313" key="3">
    <source>
        <dbReference type="EMBL" id="MBD2753758.1"/>
    </source>
</evidence>
<dbReference type="InterPro" id="IPR036388">
    <property type="entry name" value="WH-like_DNA-bd_sf"/>
</dbReference>
<gene>
    <name evidence="3" type="ORF">IC230_12710</name>
</gene>
<evidence type="ECO:0000256" key="1">
    <source>
        <dbReference type="ARBA" id="ARBA00010045"/>
    </source>
</evidence>
<dbReference type="InterPro" id="IPR003611">
    <property type="entry name" value="NUMOD3"/>
</dbReference>
<keyword evidence="4" id="KW-1185">Reference proteome</keyword>
<name>A0A927GDK0_9BACT</name>
<dbReference type="NCBIfam" id="TIGR01453">
    <property type="entry name" value="grpIintron_endo"/>
    <property type="match status" value="1"/>
</dbReference>
<comment type="similarity">
    <text evidence="1">To endonucleases of group I introns of fungi and phage.</text>
</comment>
<dbReference type="AlphaFoldDB" id="A0A927GDK0"/>
<dbReference type="InterPro" id="IPR006350">
    <property type="entry name" value="Intron_endoG1"/>
</dbReference>
<reference evidence="3" key="1">
    <citation type="submission" date="2020-09" db="EMBL/GenBank/DDBJ databases">
        <authorList>
            <person name="Kim M.K."/>
        </authorList>
    </citation>
    <scope>NUCLEOTIDE SEQUENCE</scope>
    <source>
        <strain evidence="3">BT704</strain>
    </source>
</reference>
<dbReference type="Pfam" id="PF01541">
    <property type="entry name" value="GIY-YIG"/>
    <property type="match status" value="1"/>
</dbReference>
<dbReference type="GO" id="GO:0004519">
    <property type="term" value="F:endonuclease activity"/>
    <property type="evidence" value="ECO:0007669"/>
    <property type="project" value="InterPro"/>
</dbReference>
<evidence type="ECO:0000313" key="4">
    <source>
        <dbReference type="Proteomes" id="UP000653797"/>
    </source>
</evidence>
<dbReference type="RefSeq" id="WP_191039406.1">
    <property type="nucleotide sequence ID" value="NZ_JACXAA010000004.1"/>
</dbReference>
<dbReference type="EMBL" id="JACXAA010000004">
    <property type="protein sequence ID" value="MBD2753758.1"/>
    <property type="molecule type" value="Genomic_DNA"/>
</dbReference>
<proteinExistence type="predicted"/>
<dbReference type="SUPFAM" id="SSF64496">
    <property type="entry name" value="DNA-binding domain of intron-encoded endonucleases"/>
    <property type="match status" value="1"/>
</dbReference>
<dbReference type="Proteomes" id="UP000653797">
    <property type="component" value="Unassembled WGS sequence"/>
</dbReference>
<organism evidence="3 4">
    <name type="scientific">Spirosoma validum</name>
    <dbReference type="NCBI Taxonomy" id="2771355"/>
    <lineage>
        <taxon>Bacteria</taxon>
        <taxon>Pseudomonadati</taxon>
        <taxon>Bacteroidota</taxon>
        <taxon>Cytophagia</taxon>
        <taxon>Cytophagales</taxon>
        <taxon>Cytophagaceae</taxon>
        <taxon>Spirosoma</taxon>
    </lineage>
</organism>
<dbReference type="PROSITE" id="PS50164">
    <property type="entry name" value="GIY_YIG"/>
    <property type="match status" value="1"/>
</dbReference>
<dbReference type="Pfam" id="PF07460">
    <property type="entry name" value="NUMOD3"/>
    <property type="match status" value="1"/>
</dbReference>
<dbReference type="SUPFAM" id="SSF82771">
    <property type="entry name" value="GIY-YIG endonuclease"/>
    <property type="match status" value="1"/>
</dbReference>
<sequence length="237" mass="27598">MIIAHYNFPGIYKFTNKINGKVYVGQSVNICRRYYTHGCKSQEMTFGYAIRKYGKKNFEFEVLERVDDTSQLKNREQYWMDYYQSYESDKGYNILRLATDAGKRVGRKATEKQIEATRARGKAQVGEKNPMYGKKRSDELKAKLSAYRKGVPVPESRLKQLIEHNKVLGAAKRVKIDQIDPQTGKVLKVWESARKVAEALGIHRQSIPYRCRGINPKNGKPFNDDLFLGFRWQFHEQ</sequence>
<protein>
    <submittedName>
        <fullName evidence="3">GIY-YIG nuclease family protein</fullName>
    </submittedName>
</protein>
<dbReference type="SMART" id="SM00465">
    <property type="entry name" value="GIYc"/>
    <property type="match status" value="1"/>
</dbReference>